<name>A0ABD3A2P8_9GENT</name>
<dbReference type="Proteomes" id="UP001630127">
    <property type="component" value="Unassembled WGS sequence"/>
</dbReference>
<proteinExistence type="predicted"/>
<dbReference type="Pfam" id="PF13960">
    <property type="entry name" value="DUF4218"/>
    <property type="match status" value="1"/>
</dbReference>
<evidence type="ECO:0000313" key="2">
    <source>
        <dbReference type="EMBL" id="KAL3524717.1"/>
    </source>
</evidence>
<comment type="caution">
    <text evidence="2">The sequence shown here is derived from an EMBL/GenBank/DDBJ whole genome shotgun (WGS) entry which is preliminary data.</text>
</comment>
<evidence type="ECO:0000313" key="3">
    <source>
        <dbReference type="Proteomes" id="UP001630127"/>
    </source>
</evidence>
<reference evidence="2 3" key="1">
    <citation type="submission" date="2024-11" db="EMBL/GenBank/DDBJ databases">
        <title>A near-complete genome assembly of Cinchona calisaya.</title>
        <authorList>
            <person name="Lian D.C."/>
            <person name="Zhao X.W."/>
            <person name="Wei L."/>
        </authorList>
    </citation>
    <scope>NUCLEOTIDE SEQUENCE [LARGE SCALE GENOMIC DNA]</scope>
    <source>
        <tissue evidence="2">Nenye</tissue>
    </source>
</reference>
<protein>
    <recommendedName>
        <fullName evidence="1">DUF4218 domain-containing protein</fullName>
    </recommendedName>
</protein>
<evidence type="ECO:0000259" key="1">
    <source>
        <dbReference type="Pfam" id="PF13960"/>
    </source>
</evidence>
<dbReference type="InterPro" id="IPR025452">
    <property type="entry name" value="DUF4218"/>
</dbReference>
<sequence>MYTNVLCRNRGRAEESIVEGYLAEECLTFYSLYFVEEIVTKFNHASCNDDDVNIITIGVDGFSVQGRPLGNGDAKLLDDEKLREVYQYVLFNCDSVKPFIE</sequence>
<dbReference type="EMBL" id="JBJUIK010000006">
    <property type="protein sequence ID" value="KAL3524717.1"/>
    <property type="molecule type" value="Genomic_DNA"/>
</dbReference>
<dbReference type="AlphaFoldDB" id="A0ABD3A2P8"/>
<feature type="domain" description="DUF4218" evidence="1">
    <location>
        <begin position="6"/>
        <end position="48"/>
    </location>
</feature>
<organism evidence="2 3">
    <name type="scientific">Cinchona calisaya</name>
    <dbReference type="NCBI Taxonomy" id="153742"/>
    <lineage>
        <taxon>Eukaryota</taxon>
        <taxon>Viridiplantae</taxon>
        <taxon>Streptophyta</taxon>
        <taxon>Embryophyta</taxon>
        <taxon>Tracheophyta</taxon>
        <taxon>Spermatophyta</taxon>
        <taxon>Magnoliopsida</taxon>
        <taxon>eudicotyledons</taxon>
        <taxon>Gunneridae</taxon>
        <taxon>Pentapetalae</taxon>
        <taxon>asterids</taxon>
        <taxon>lamiids</taxon>
        <taxon>Gentianales</taxon>
        <taxon>Rubiaceae</taxon>
        <taxon>Cinchonoideae</taxon>
        <taxon>Cinchoneae</taxon>
        <taxon>Cinchona</taxon>
    </lineage>
</organism>
<dbReference type="PANTHER" id="PTHR48451:SF1">
    <property type="entry name" value="DUF4218 DOMAIN-CONTAINING PROTEIN"/>
    <property type="match status" value="1"/>
</dbReference>
<dbReference type="PANTHER" id="PTHR48451">
    <property type="entry name" value="DUF4218 DOMAIN-CONTAINING PROTEIN"/>
    <property type="match status" value="1"/>
</dbReference>
<keyword evidence="3" id="KW-1185">Reference proteome</keyword>
<gene>
    <name evidence="2" type="ORF">ACH5RR_013089</name>
</gene>
<accession>A0ABD3A2P8</accession>